<dbReference type="Pfam" id="PF13489">
    <property type="entry name" value="Methyltransf_23"/>
    <property type="match status" value="1"/>
</dbReference>
<dbReference type="Gene3D" id="3.40.50.150">
    <property type="entry name" value="Vaccinia Virus protein VP39"/>
    <property type="match status" value="1"/>
</dbReference>
<proteinExistence type="predicted"/>
<protein>
    <recommendedName>
        <fullName evidence="3">Methyltransferase domain-containing protein</fullName>
    </recommendedName>
</protein>
<dbReference type="GO" id="GO:0008168">
    <property type="term" value="F:methyltransferase activity"/>
    <property type="evidence" value="ECO:0007669"/>
    <property type="project" value="TreeGrafter"/>
</dbReference>
<dbReference type="PANTHER" id="PTHR43464">
    <property type="entry name" value="METHYLTRANSFERASE"/>
    <property type="match status" value="1"/>
</dbReference>
<reference evidence="1 2" key="1">
    <citation type="submission" date="2015-06" db="EMBL/GenBank/DDBJ databases">
        <title>Comparative genome analysis of nirS-carrying Bradyrhizobium sp. strains.</title>
        <authorList>
            <person name="Ishii S."/>
            <person name="Jang J."/>
            <person name="Nishizawa T."/>
            <person name="Senoo K."/>
        </authorList>
    </citation>
    <scope>NUCLEOTIDE SEQUENCE [LARGE SCALE GENOMIC DNA]</scope>
    <source>
        <strain evidence="1 2">TSA1</strain>
    </source>
</reference>
<dbReference type="InterPro" id="IPR029063">
    <property type="entry name" value="SAM-dependent_MTases_sf"/>
</dbReference>
<dbReference type="EMBL" id="LFJC01000003">
    <property type="protein sequence ID" value="PIT04871.1"/>
    <property type="molecule type" value="Genomic_DNA"/>
</dbReference>
<organism evidence="1 2">
    <name type="scientific">Bradyrhizobium nitroreducens</name>
    <dbReference type="NCBI Taxonomy" id="709803"/>
    <lineage>
        <taxon>Bacteria</taxon>
        <taxon>Pseudomonadati</taxon>
        <taxon>Pseudomonadota</taxon>
        <taxon>Alphaproteobacteria</taxon>
        <taxon>Hyphomicrobiales</taxon>
        <taxon>Nitrobacteraceae</taxon>
        <taxon>Bradyrhizobium</taxon>
    </lineage>
</organism>
<dbReference type="AlphaFoldDB" id="A0A2M6UJY8"/>
<name>A0A2M6UJY8_9BRAD</name>
<dbReference type="CDD" id="cd02440">
    <property type="entry name" value="AdoMet_MTases"/>
    <property type="match status" value="1"/>
</dbReference>
<dbReference type="Proteomes" id="UP000228930">
    <property type="component" value="Unassembled WGS sequence"/>
</dbReference>
<accession>A0A2M6UJY8</accession>
<keyword evidence="2" id="KW-1185">Reference proteome</keyword>
<evidence type="ECO:0008006" key="3">
    <source>
        <dbReference type="Google" id="ProtNLM"/>
    </source>
</evidence>
<evidence type="ECO:0000313" key="2">
    <source>
        <dbReference type="Proteomes" id="UP000228930"/>
    </source>
</evidence>
<gene>
    <name evidence="1" type="ORF">TSA1_32070</name>
</gene>
<evidence type="ECO:0000313" key="1">
    <source>
        <dbReference type="EMBL" id="PIT04871.1"/>
    </source>
</evidence>
<dbReference type="SUPFAM" id="SSF53335">
    <property type="entry name" value="S-adenosyl-L-methionine-dependent methyltransferases"/>
    <property type="match status" value="1"/>
</dbReference>
<sequence>MVSLPPPKMLVWDETTLSRFWAFHSQFSENYFSHQKGKSLVAYAKRQLPDGATVLDYGCGPGHLLPHLLDAGFVVQGADISRDTMGSAVSLSGRKNFLGFLTIDELLAEGTKFDAVFLIEVVEHLDDHWLAKSLDQVHALLKKGGILFVTTPNEENLEDNMVYCPASNTIFHRWQHVRSWSASSLSAALVAHRFQVVKTETRTFEAGRPSAVSYLRYFTSRIATRLRRAQSLIAVARA</sequence>
<comment type="caution">
    <text evidence="1">The sequence shown here is derived from an EMBL/GenBank/DDBJ whole genome shotgun (WGS) entry which is preliminary data.</text>
</comment>